<organism evidence="2 3">
    <name type="scientific">Geotalea uraniireducens</name>
    <dbReference type="NCBI Taxonomy" id="351604"/>
    <lineage>
        <taxon>Bacteria</taxon>
        <taxon>Pseudomonadati</taxon>
        <taxon>Thermodesulfobacteriota</taxon>
        <taxon>Desulfuromonadia</taxon>
        <taxon>Geobacterales</taxon>
        <taxon>Geobacteraceae</taxon>
        <taxon>Geotalea</taxon>
    </lineage>
</organism>
<name>A0ABM8EG72_9BACT</name>
<evidence type="ECO:0000313" key="3">
    <source>
        <dbReference type="Proteomes" id="UP001317705"/>
    </source>
</evidence>
<dbReference type="PANTHER" id="PTHR43679">
    <property type="entry name" value="OCTANOYLTRANSFERASE LIPM-RELATED"/>
    <property type="match status" value="1"/>
</dbReference>
<evidence type="ECO:0000259" key="1">
    <source>
        <dbReference type="PROSITE" id="PS51733"/>
    </source>
</evidence>
<proteinExistence type="predicted"/>
<reference evidence="2 3" key="1">
    <citation type="submission" date="2022-12" db="EMBL/GenBank/DDBJ databases">
        <title>Polyphasic characterization of Geotalea uranireducens NIT-SL11 newly isolated from a complex of sewage sludge and microbially reduced graphene oxide.</title>
        <authorList>
            <person name="Xie L."/>
            <person name="Yoshida N."/>
            <person name="Meng L."/>
        </authorList>
    </citation>
    <scope>NUCLEOTIDE SEQUENCE [LARGE SCALE GENOMIC DNA]</scope>
    <source>
        <strain evidence="2 3">NIT-SL11</strain>
    </source>
</reference>
<evidence type="ECO:0000313" key="2">
    <source>
        <dbReference type="EMBL" id="BDV41415.1"/>
    </source>
</evidence>
<dbReference type="Pfam" id="PF21948">
    <property type="entry name" value="LplA-B_cat"/>
    <property type="match status" value="1"/>
</dbReference>
<dbReference type="InterPro" id="IPR050664">
    <property type="entry name" value="Octanoyltrans_LipM/LipL"/>
</dbReference>
<feature type="domain" description="BPL/LPL catalytic" evidence="1">
    <location>
        <begin position="30"/>
        <end position="233"/>
    </location>
</feature>
<dbReference type="PROSITE" id="PS51733">
    <property type="entry name" value="BPL_LPL_CATALYTIC"/>
    <property type="match status" value="1"/>
</dbReference>
<dbReference type="RefSeq" id="WP_282001398.1">
    <property type="nucleotide sequence ID" value="NZ_AP027151.1"/>
</dbReference>
<sequence length="266" mass="28079">MTWRLIDSGPLDAVTNMAVDEALLRSFDPAAPVPVLRLYGWEPPAFSLGRFQQAEDVLDLDRCTAAGIAVVRRITGGGAIYHAAELTYSVVCAPSQIPGGAGVKESFRTLTRFLLDFYRGLGLAPAWAADGCAPGPFGERTPLCFAGREECDIVVEGRKIGGNAQRRLKGVVFQHGSIPLRPVLAGVLSLLRQVPPGLMADCATLAELGVNDDEAGLRQRLAAAFAAALGVRLTGSALTAAETALAAELTRDRYGSAAWNCQGELS</sequence>
<dbReference type="PANTHER" id="PTHR43679:SF2">
    <property type="entry name" value="OCTANOYL-[GCVH]:PROTEIN N-OCTANOYLTRANSFERASE"/>
    <property type="match status" value="1"/>
</dbReference>
<dbReference type="EMBL" id="AP027151">
    <property type="protein sequence ID" value="BDV41415.1"/>
    <property type="molecule type" value="Genomic_DNA"/>
</dbReference>
<dbReference type="GO" id="GO:0016874">
    <property type="term" value="F:ligase activity"/>
    <property type="evidence" value="ECO:0007669"/>
    <property type="project" value="UniProtKB-KW"/>
</dbReference>
<dbReference type="Proteomes" id="UP001317705">
    <property type="component" value="Chromosome"/>
</dbReference>
<accession>A0ABM8EG72</accession>
<gene>
    <name evidence="2" type="primary">lplA</name>
    <name evidence="2" type="ORF">GURASL_03380</name>
</gene>
<keyword evidence="2" id="KW-0436">Ligase</keyword>
<dbReference type="CDD" id="cd16443">
    <property type="entry name" value="LplA"/>
    <property type="match status" value="1"/>
</dbReference>
<dbReference type="Gene3D" id="3.30.930.10">
    <property type="entry name" value="Bira Bifunctional Protein, Domain 2"/>
    <property type="match status" value="1"/>
</dbReference>
<dbReference type="SUPFAM" id="SSF55681">
    <property type="entry name" value="Class II aaRS and biotin synthetases"/>
    <property type="match status" value="1"/>
</dbReference>
<keyword evidence="3" id="KW-1185">Reference proteome</keyword>
<protein>
    <submittedName>
        <fullName evidence="2">Lipoate--protein ligase</fullName>
    </submittedName>
</protein>
<dbReference type="InterPro" id="IPR045864">
    <property type="entry name" value="aa-tRNA-synth_II/BPL/LPL"/>
</dbReference>
<dbReference type="InterPro" id="IPR004143">
    <property type="entry name" value="BPL_LPL_catalytic"/>
</dbReference>